<protein>
    <submittedName>
        <fullName evidence="4">Aminodeoxyfutalosine synthase</fullName>
        <ecNumber evidence="4">2.5.1.120</ecNumber>
    </submittedName>
</protein>
<keyword evidence="2" id="KW-0411">Iron-sulfur</keyword>
<dbReference type="PANTHER" id="PTHR43076">
    <property type="entry name" value="FO SYNTHASE (COFH)"/>
    <property type="match status" value="1"/>
</dbReference>
<feature type="compositionally biased region" description="Basic and acidic residues" evidence="3">
    <location>
        <begin position="154"/>
        <end position="187"/>
    </location>
</feature>
<keyword evidence="2" id="KW-0479">Metal-binding</keyword>
<evidence type="ECO:0000313" key="4">
    <source>
        <dbReference type="EMBL" id="MDP9798837.1"/>
    </source>
</evidence>
<dbReference type="Proteomes" id="UP001240984">
    <property type="component" value="Unassembled WGS sequence"/>
</dbReference>
<keyword evidence="2" id="KW-0408">Iron</keyword>
<keyword evidence="2" id="KW-0004">4Fe-4S</keyword>
<evidence type="ECO:0000313" key="5">
    <source>
        <dbReference type="Proteomes" id="UP001240984"/>
    </source>
</evidence>
<accession>A0ABT9N547</accession>
<reference evidence="4 5" key="1">
    <citation type="submission" date="2023-07" db="EMBL/GenBank/DDBJ databases">
        <title>Sequencing the genomes of 1000 actinobacteria strains.</title>
        <authorList>
            <person name="Klenk H.-P."/>
        </authorList>
    </citation>
    <scope>NUCLEOTIDE SEQUENCE [LARGE SCALE GENOMIC DNA]</scope>
    <source>
        <strain evidence="4 5">DSM 44710</strain>
    </source>
</reference>
<dbReference type="InterPro" id="IPR034405">
    <property type="entry name" value="F420"/>
</dbReference>
<dbReference type="GO" id="GO:0102573">
    <property type="term" value="F:aminodeoxyfutalosine synthase activity"/>
    <property type="evidence" value="ECO:0007669"/>
    <property type="project" value="UniProtKB-EC"/>
</dbReference>
<dbReference type="PANTHER" id="PTHR43076:SF1">
    <property type="entry name" value="LIPOYL SYNTHASE 2"/>
    <property type="match status" value="1"/>
</dbReference>
<keyword evidence="4" id="KW-0808">Transferase</keyword>
<sequence>MDSGLKRTLEQKVYAGERLTRDDGIALFDADELAWLGRLAHHRRTESFADRATFAADRSIDASEIVYGRAEDPAAHLVDAVLNLREDLRPASLVLSKEDGAPAEALRTFAVARLLLDPAVHLTADYASHGPALVQLLLNYGADDLTGIPAAQTDDQRTDGQRTGSEKTDGQRTDGEKTDGQKTDGEKTGGTPEQRWRNADRRAVELDADQELLELIWDAGLRPVERDASYRVVREHDAPAPLAERRAVPQKVWA</sequence>
<gene>
    <name evidence="4" type="ORF">J2S43_007349</name>
</gene>
<evidence type="ECO:0000256" key="2">
    <source>
        <dbReference type="ARBA" id="ARBA00022485"/>
    </source>
</evidence>
<keyword evidence="5" id="KW-1185">Reference proteome</keyword>
<dbReference type="EMBL" id="JAUSRA010000001">
    <property type="protein sequence ID" value="MDP9798837.1"/>
    <property type="molecule type" value="Genomic_DNA"/>
</dbReference>
<dbReference type="EC" id="2.5.1.120" evidence="4"/>
<feature type="region of interest" description="Disordered" evidence="3">
    <location>
        <begin position="149"/>
        <end position="198"/>
    </location>
</feature>
<comment type="cofactor">
    <cofactor evidence="1">
        <name>[4Fe-4S] cluster</name>
        <dbReference type="ChEBI" id="CHEBI:49883"/>
    </cofactor>
</comment>
<name>A0ABT9N547_9ACTN</name>
<organism evidence="4 5">
    <name type="scientific">Catenuloplanes nepalensis</name>
    <dbReference type="NCBI Taxonomy" id="587533"/>
    <lineage>
        <taxon>Bacteria</taxon>
        <taxon>Bacillati</taxon>
        <taxon>Actinomycetota</taxon>
        <taxon>Actinomycetes</taxon>
        <taxon>Micromonosporales</taxon>
        <taxon>Micromonosporaceae</taxon>
        <taxon>Catenuloplanes</taxon>
    </lineage>
</organism>
<comment type="caution">
    <text evidence="4">The sequence shown here is derived from an EMBL/GenBank/DDBJ whole genome shotgun (WGS) entry which is preliminary data.</text>
</comment>
<evidence type="ECO:0000256" key="3">
    <source>
        <dbReference type="SAM" id="MobiDB-lite"/>
    </source>
</evidence>
<evidence type="ECO:0000256" key="1">
    <source>
        <dbReference type="ARBA" id="ARBA00001966"/>
    </source>
</evidence>
<proteinExistence type="predicted"/>